<dbReference type="Proteomes" id="UP000606003">
    <property type="component" value="Unassembled WGS sequence"/>
</dbReference>
<proteinExistence type="predicted"/>
<protein>
    <recommendedName>
        <fullName evidence="3">HEAT repeat domain-containing protein</fullName>
    </recommendedName>
</protein>
<comment type="caution">
    <text evidence="1">The sequence shown here is derived from an EMBL/GenBank/DDBJ whole genome shotgun (WGS) entry which is preliminary data.</text>
</comment>
<organism evidence="1 2">
    <name type="scientific">Hymenobacter armeniacus</name>
    <dbReference type="NCBI Taxonomy" id="2771358"/>
    <lineage>
        <taxon>Bacteria</taxon>
        <taxon>Pseudomonadati</taxon>
        <taxon>Bacteroidota</taxon>
        <taxon>Cytophagia</taxon>
        <taxon>Cytophagales</taxon>
        <taxon>Hymenobacteraceae</taxon>
        <taxon>Hymenobacter</taxon>
    </lineage>
</organism>
<name>A0ABR8JP83_9BACT</name>
<reference evidence="1 2" key="1">
    <citation type="submission" date="2020-09" db="EMBL/GenBank/DDBJ databases">
        <authorList>
            <person name="Kim M.K."/>
        </authorList>
    </citation>
    <scope>NUCLEOTIDE SEQUENCE [LARGE SCALE GENOMIC DNA]</scope>
    <source>
        <strain evidence="1 2">BT189</strain>
    </source>
</reference>
<dbReference type="Gene3D" id="1.25.10.10">
    <property type="entry name" value="Leucine-rich Repeat Variant"/>
    <property type="match status" value="1"/>
</dbReference>
<sequence>MRILTKEQQKLIIEFIDADILADKLEQALGPVPFDTPNLLITLMESAIASGKAKEADAAIGIANGLKNDRGFGKRAVPSLLALLEMDGHYNHEGIIGILQRIKDARAVEGIYKASLLYHSYLAYDDTSGLARKCTWALADIGNEEAYEKLKLLAANPNAHVAGYAQKRLDSREKEQGRKAFHFLP</sequence>
<gene>
    <name evidence="1" type="ORF">IC234_06710</name>
</gene>
<dbReference type="EMBL" id="JACXAC010000002">
    <property type="protein sequence ID" value="MBD2721815.1"/>
    <property type="molecule type" value="Genomic_DNA"/>
</dbReference>
<dbReference type="RefSeq" id="WP_190923083.1">
    <property type="nucleotide sequence ID" value="NZ_JACXAC010000002.1"/>
</dbReference>
<evidence type="ECO:0000313" key="2">
    <source>
        <dbReference type="Proteomes" id="UP000606003"/>
    </source>
</evidence>
<evidence type="ECO:0008006" key="3">
    <source>
        <dbReference type="Google" id="ProtNLM"/>
    </source>
</evidence>
<dbReference type="InterPro" id="IPR011989">
    <property type="entry name" value="ARM-like"/>
</dbReference>
<evidence type="ECO:0000313" key="1">
    <source>
        <dbReference type="EMBL" id="MBD2721815.1"/>
    </source>
</evidence>
<accession>A0ABR8JP83</accession>
<keyword evidence="2" id="KW-1185">Reference proteome</keyword>